<dbReference type="PANTHER" id="PTHR34220:SF7">
    <property type="entry name" value="SENSOR HISTIDINE KINASE YPDA"/>
    <property type="match status" value="1"/>
</dbReference>
<feature type="domain" description="Signal transduction histidine kinase internal region" evidence="2">
    <location>
        <begin position="162"/>
        <end position="238"/>
    </location>
</feature>
<keyword evidence="1" id="KW-0812">Transmembrane</keyword>
<dbReference type="PANTHER" id="PTHR34220">
    <property type="entry name" value="SENSOR HISTIDINE KINASE YPDA"/>
    <property type="match status" value="1"/>
</dbReference>
<accession>A0A369PWV0</accession>
<reference evidence="3 4" key="1">
    <citation type="submission" date="2018-07" db="EMBL/GenBank/DDBJ databases">
        <title>Pedobacter sp. nov., isolated from soil.</title>
        <authorList>
            <person name="Zhou L.Y."/>
            <person name="Du Z.J."/>
        </authorList>
    </citation>
    <scope>NUCLEOTIDE SEQUENCE [LARGE SCALE GENOMIC DNA]</scope>
    <source>
        <strain evidence="3 4">JDX94</strain>
    </source>
</reference>
<dbReference type="Pfam" id="PF06580">
    <property type="entry name" value="His_kinase"/>
    <property type="match status" value="1"/>
</dbReference>
<sequence length="354" mass="41223">MFLNSRDKLARILIHLLVWSLITFILFIYPPMLHRQIKPPADFLIKQIVHILLMFTAYYTNAYYLIPKFLFKSKFGQYGLSITMFVLLSSFSLKLVDSWLGIAEQMENAFGKKMWSNPFIDFFGLLTTLFVLGISTSIAIIDKWGQEKRNREDYESQRTKSELSFLKAQIHPHFFFNTLNSIYALTYTDVEASRKVLYKLSRMMRYLLYETQQNKVTLEKELSFIIDYVNIMKLRVNSNTIVIFPTPEKNDDLYIAPMLLLPFVENAFKHGIDDIEPVTITIIITVSTESLTLTTRNKIIDRTGVSKDDYAEAGIGMANTKRRLELLYPHKHVLGTKVDPLENEYHLNLQINLT</sequence>
<keyword evidence="1" id="KW-0472">Membrane</keyword>
<feature type="transmembrane region" description="Helical" evidence="1">
    <location>
        <begin position="12"/>
        <end position="32"/>
    </location>
</feature>
<keyword evidence="1" id="KW-1133">Transmembrane helix</keyword>
<dbReference type="Proteomes" id="UP000253961">
    <property type="component" value="Unassembled WGS sequence"/>
</dbReference>
<gene>
    <name evidence="3" type="ORF">DU508_18675</name>
</gene>
<dbReference type="AlphaFoldDB" id="A0A369PWV0"/>
<organism evidence="3 4">
    <name type="scientific">Pedobacter chinensis</name>
    <dbReference type="NCBI Taxonomy" id="2282421"/>
    <lineage>
        <taxon>Bacteria</taxon>
        <taxon>Pseudomonadati</taxon>
        <taxon>Bacteroidota</taxon>
        <taxon>Sphingobacteriia</taxon>
        <taxon>Sphingobacteriales</taxon>
        <taxon>Sphingobacteriaceae</taxon>
        <taxon>Pedobacter</taxon>
    </lineage>
</organism>
<evidence type="ECO:0000313" key="3">
    <source>
        <dbReference type="EMBL" id="RDC55169.1"/>
    </source>
</evidence>
<dbReference type="GO" id="GO:0000155">
    <property type="term" value="F:phosphorelay sensor kinase activity"/>
    <property type="evidence" value="ECO:0007669"/>
    <property type="project" value="InterPro"/>
</dbReference>
<dbReference type="InterPro" id="IPR036890">
    <property type="entry name" value="HATPase_C_sf"/>
</dbReference>
<feature type="transmembrane region" description="Helical" evidence="1">
    <location>
        <begin position="44"/>
        <end position="66"/>
    </location>
</feature>
<proteinExistence type="predicted"/>
<evidence type="ECO:0000256" key="1">
    <source>
        <dbReference type="SAM" id="Phobius"/>
    </source>
</evidence>
<dbReference type="InterPro" id="IPR050640">
    <property type="entry name" value="Bact_2-comp_sensor_kinase"/>
</dbReference>
<comment type="caution">
    <text evidence="3">The sequence shown here is derived from an EMBL/GenBank/DDBJ whole genome shotgun (WGS) entry which is preliminary data.</text>
</comment>
<dbReference type="EMBL" id="QPKV01000008">
    <property type="protein sequence ID" value="RDC55169.1"/>
    <property type="molecule type" value="Genomic_DNA"/>
</dbReference>
<dbReference type="InterPro" id="IPR010559">
    <property type="entry name" value="Sig_transdc_His_kin_internal"/>
</dbReference>
<evidence type="ECO:0000259" key="2">
    <source>
        <dbReference type="Pfam" id="PF06580"/>
    </source>
</evidence>
<feature type="transmembrane region" description="Helical" evidence="1">
    <location>
        <begin position="78"/>
        <end position="102"/>
    </location>
</feature>
<keyword evidence="4" id="KW-1185">Reference proteome</keyword>
<dbReference type="Gene3D" id="3.30.565.10">
    <property type="entry name" value="Histidine kinase-like ATPase, C-terminal domain"/>
    <property type="match status" value="1"/>
</dbReference>
<protein>
    <recommendedName>
        <fullName evidence="2">Signal transduction histidine kinase internal region domain-containing protein</fullName>
    </recommendedName>
</protein>
<dbReference type="GO" id="GO:0016020">
    <property type="term" value="C:membrane"/>
    <property type="evidence" value="ECO:0007669"/>
    <property type="project" value="InterPro"/>
</dbReference>
<name>A0A369PWV0_9SPHI</name>
<evidence type="ECO:0000313" key="4">
    <source>
        <dbReference type="Proteomes" id="UP000253961"/>
    </source>
</evidence>
<feature type="transmembrane region" description="Helical" evidence="1">
    <location>
        <begin position="122"/>
        <end position="141"/>
    </location>
</feature>